<sequence>MRLVHPPAPVESENRIRRLRTFTLPIRNTSSRTHSRFPVMPLIASRIATLICKYRDFTPERKSEMSILLLWLLMVLGLVPAQGPNKERPGPRP</sequence>
<keyword evidence="2" id="KW-1185">Reference proteome</keyword>
<name>A0A284QR10_ARMOS</name>
<organism evidence="1 2">
    <name type="scientific">Armillaria ostoyae</name>
    <name type="common">Armillaria root rot fungus</name>
    <dbReference type="NCBI Taxonomy" id="47428"/>
    <lineage>
        <taxon>Eukaryota</taxon>
        <taxon>Fungi</taxon>
        <taxon>Dikarya</taxon>
        <taxon>Basidiomycota</taxon>
        <taxon>Agaricomycotina</taxon>
        <taxon>Agaricomycetes</taxon>
        <taxon>Agaricomycetidae</taxon>
        <taxon>Agaricales</taxon>
        <taxon>Marasmiineae</taxon>
        <taxon>Physalacriaceae</taxon>
        <taxon>Armillaria</taxon>
    </lineage>
</organism>
<evidence type="ECO:0000313" key="2">
    <source>
        <dbReference type="Proteomes" id="UP000219338"/>
    </source>
</evidence>
<gene>
    <name evidence="1" type="ORF">ARMOST_02170</name>
</gene>
<protein>
    <submittedName>
        <fullName evidence="1">Uncharacterized protein</fullName>
    </submittedName>
</protein>
<dbReference type="Proteomes" id="UP000219338">
    <property type="component" value="Unassembled WGS sequence"/>
</dbReference>
<proteinExistence type="predicted"/>
<reference evidence="2" key="1">
    <citation type="journal article" date="2017" name="Nat. Ecol. Evol.">
        <title>Genome expansion and lineage-specific genetic innovations in the forest pathogenic fungi Armillaria.</title>
        <authorList>
            <person name="Sipos G."/>
            <person name="Prasanna A.N."/>
            <person name="Walter M.C."/>
            <person name="O'Connor E."/>
            <person name="Balint B."/>
            <person name="Krizsan K."/>
            <person name="Kiss B."/>
            <person name="Hess J."/>
            <person name="Varga T."/>
            <person name="Slot J."/>
            <person name="Riley R."/>
            <person name="Boka B."/>
            <person name="Rigling D."/>
            <person name="Barry K."/>
            <person name="Lee J."/>
            <person name="Mihaltcheva S."/>
            <person name="LaButti K."/>
            <person name="Lipzen A."/>
            <person name="Waldron R."/>
            <person name="Moloney N.M."/>
            <person name="Sperisen C."/>
            <person name="Kredics L."/>
            <person name="Vagvoelgyi C."/>
            <person name="Patrignani A."/>
            <person name="Fitzpatrick D."/>
            <person name="Nagy I."/>
            <person name="Doyle S."/>
            <person name="Anderson J.B."/>
            <person name="Grigoriev I.V."/>
            <person name="Gueldener U."/>
            <person name="Muensterkoetter M."/>
            <person name="Nagy L.G."/>
        </authorList>
    </citation>
    <scope>NUCLEOTIDE SEQUENCE [LARGE SCALE GENOMIC DNA]</scope>
    <source>
        <strain evidence="2">C18/9</strain>
    </source>
</reference>
<accession>A0A284QR10</accession>
<evidence type="ECO:0000313" key="1">
    <source>
        <dbReference type="EMBL" id="SJK98895.1"/>
    </source>
</evidence>
<dbReference type="AlphaFoldDB" id="A0A284QR10"/>
<dbReference type="EMBL" id="FUEG01000001">
    <property type="protein sequence ID" value="SJK98895.1"/>
    <property type="molecule type" value="Genomic_DNA"/>
</dbReference>